<sequence>MAATIRQRDLRHGEPPAKRPRLRNNRDAVVCFKCGLTGHRQAYCNNDVNMINNPKPLLSTTNINESSNQTERPKRKCSYCDKIGHTESTCFKKMGDEAEKINLAGEQDGILTPMAVNINNQKFIAFYDSGAARSLVGRSISQSIPGKREDCTLMLKGIGSESVPILSCQKINVTCDINGVFVEIAFHVVEDHETPCGLLIGAEIVKGTGLSVLVTEAGATVVRKSTISNIEAIEDPFGNLDTDLTNAGEIRELKIVLTKYAEGFATGIPKKQVTTGSLAIQLKDPTKIVSRRPYRMAPVERQKLKQIINDLVLNGIVRESTSDYASPVILVKKKNGEDRMCTDYRELNKNTIPIKFPLPIISDQIDRLSDATYFISLDMAQGFYQIPIKEDSVPKTAFITPDGLYEYVRMPFGLMNAPAVFQRAIITALRPLLDYILVYMDDVLIKCKTFTEGLQTLDKVLAALTKAGFTVNAKKCSFFKTSIEYLGNLITNGTVRPSPSKVEALEKSAVPTNVKQVRQFCGLAGYFRRFIPSFSERLIPLYNLTKKGVKFQWTAECESVRLDIIRRLTSSPVITIFQEGLPIELHTDASSTGLGAVLIQLQNCQQHVVAYMSMRTTEPESHYHSYELETLAIIRAVKHFRQYLYGRSFTIITDCNAIKSSSSKRELLPRIHRWWSFLQQYDFKIEYRQGRRMKHADFFSRYPKACINLAQNVDTWLKVEQRRDAELAKIIKKLENNDQISDFRLNKLILEHCNDEQEPGCKKWKKVVPKTYQWSIINAYHTALKHFGWEKTLSKIRENYWFPEMSTTVRRFIDNCVICKTSKGPSGAKQIEMFPIEKRPVPFDTIHIDMTGHLTKRNNKYEYVVVIIDAYTKFVTLTYATNKTANSMLCALKHIVSLFGAPRQIISDQDTAFKAEFEAFCKIFNIHQHFIAPGASRANGQVERMMSVVKNGLTIIRNYETQDWKKGLEALQLAINCTKNKTTNVSPIKALTGRQCAVPPELVTLIDEEEGTVNRNKLNSYIQKKIDTQGKQDKARFDQGKAKVKRFQKEDIVLFKSNPRCQIGLDLKYPDAYVIWKILPNDRYQVKKINGRGRPKKVAHDQLRIAPKPNEGINQDSMSAEDRLSMTPDRESEIRLNTPEEPIQVQAEEAMQC</sequence>
<dbReference type="GO" id="GO:0008233">
    <property type="term" value="F:peptidase activity"/>
    <property type="evidence" value="ECO:0007669"/>
    <property type="project" value="UniProtKB-KW"/>
</dbReference>
<dbReference type="GO" id="GO:0003676">
    <property type="term" value="F:nucleic acid binding"/>
    <property type="evidence" value="ECO:0007669"/>
    <property type="project" value="InterPro"/>
</dbReference>
<dbReference type="InterPro" id="IPR012337">
    <property type="entry name" value="RNaseH-like_sf"/>
</dbReference>
<evidence type="ECO:0000256" key="4">
    <source>
        <dbReference type="ARBA" id="ARBA00022695"/>
    </source>
</evidence>
<name>A0A8S4R1H4_9NEOP</name>
<dbReference type="GO" id="GO:0004519">
    <property type="term" value="F:endonuclease activity"/>
    <property type="evidence" value="ECO:0007669"/>
    <property type="project" value="UniProtKB-KW"/>
</dbReference>
<dbReference type="InterPro" id="IPR036875">
    <property type="entry name" value="Znf_CCHC_sf"/>
</dbReference>
<keyword evidence="9" id="KW-0479">Metal-binding</keyword>
<evidence type="ECO:0000256" key="6">
    <source>
        <dbReference type="ARBA" id="ARBA00022759"/>
    </source>
</evidence>
<dbReference type="EMBL" id="CAKXAJ010021733">
    <property type="protein sequence ID" value="CAH2226641.1"/>
    <property type="molecule type" value="Genomic_DNA"/>
</dbReference>
<dbReference type="GO" id="GO:0008270">
    <property type="term" value="F:zinc ion binding"/>
    <property type="evidence" value="ECO:0007669"/>
    <property type="project" value="UniProtKB-KW"/>
</dbReference>
<keyword evidence="6" id="KW-0255">Endonuclease</keyword>
<evidence type="ECO:0000256" key="10">
    <source>
        <dbReference type="SAM" id="MobiDB-lite"/>
    </source>
</evidence>
<dbReference type="InterPro" id="IPR036397">
    <property type="entry name" value="RNaseH_sf"/>
</dbReference>
<protein>
    <recommendedName>
        <fullName evidence="1">RNA-directed DNA polymerase</fullName>
        <ecNumber evidence="1">2.7.7.49</ecNumber>
    </recommendedName>
</protein>
<dbReference type="GO" id="GO:0015074">
    <property type="term" value="P:DNA integration"/>
    <property type="evidence" value="ECO:0007669"/>
    <property type="project" value="InterPro"/>
</dbReference>
<keyword evidence="4" id="KW-0548">Nucleotidyltransferase</keyword>
<dbReference type="FunFam" id="3.10.10.10:FF:000007">
    <property type="entry name" value="Retrovirus-related Pol polyprotein from transposon 17.6-like Protein"/>
    <property type="match status" value="1"/>
</dbReference>
<evidence type="ECO:0000256" key="2">
    <source>
        <dbReference type="ARBA" id="ARBA00022670"/>
    </source>
</evidence>
<dbReference type="CDD" id="cd01647">
    <property type="entry name" value="RT_LTR"/>
    <property type="match status" value="1"/>
</dbReference>
<feature type="domain" description="CCHC-type" evidence="11">
    <location>
        <begin position="31"/>
        <end position="44"/>
    </location>
</feature>
<dbReference type="PROSITE" id="PS50158">
    <property type="entry name" value="ZF_CCHC"/>
    <property type="match status" value="1"/>
</dbReference>
<keyword evidence="3" id="KW-0808">Transferase</keyword>
<dbReference type="Gene3D" id="3.10.10.10">
    <property type="entry name" value="HIV Type 1 Reverse Transcriptase, subunit A, domain 1"/>
    <property type="match status" value="1"/>
</dbReference>
<dbReference type="Gene3D" id="1.10.340.70">
    <property type="match status" value="1"/>
</dbReference>
<organism evidence="14 15">
    <name type="scientific">Pararge aegeria aegeria</name>
    <dbReference type="NCBI Taxonomy" id="348720"/>
    <lineage>
        <taxon>Eukaryota</taxon>
        <taxon>Metazoa</taxon>
        <taxon>Ecdysozoa</taxon>
        <taxon>Arthropoda</taxon>
        <taxon>Hexapoda</taxon>
        <taxon>Insecta</taxon>
        <taxon>Pterygota</taxon>
        <taxon>Neoptera</taxon>
        <taxon>Endopterygota</taxon>
        <taxon>Lepidoptera</taxon>
        <taxon>Glossata</taxon>
        <taxon>Ditrysia</taxon>
        <taxon>Papilionoidea</taxon>
        <taxon>Nymphalidae</taxon>
        <taxon>Satyrinae</taxon>
        <taxon>Satyrini</taxon>
        <taxon>Parargina</taxon>
        <taxon>Pararge</taxon>
    </lineage>
</organism>
<dbReference type="GO" id="GO:0003964">
    <property type="term" value="F:RNA-directed DNA polymerase activity"/>
    <property type="evidence" value="ECO:0007669"/>
    <property type="project" value="UniProtKB-KW"/>
</dbReference>
<evidence type="ECO:0000313" key="15">
    <source>
        <dbReference type="Proteomes" id="UP000838756"/>
    </source>
</evidence>
<dbReference type="GO" id="GO:0042575">
    <property type="term" value="C:DNA polymerase complex"/>
    <property type="evidence" value="ECO:0007669"/>
    <property type="project" value="UniProtKB-ARBA"/>
</dbReference>
<feature type="compositionally biased region" description="Basic and acidic residues" evidence="10">
    <location>
        <begin position="1"/>
        <end position="17"/>
    </location>
</feature>
<keyword evidence="2" id="KW-0645">Protease</keyword>
<feature type="domain" description="Reverse transcriptase" evidence="12">
    <location>
        <begin position="312"/>
        <end position="490"/>
    </location>
</feature>
<dbReference type="Gene3D" id="3.30.420.10">
    <property type="entry name" value="Ribonuclease H-like superfamily/Ribonuclease H"/>
    <property type="match status" value="1"/>
</dbReference>
<dbReference type="InterPro" id="IPR001878">
    <property type="entry name" value="Znf_CCHC"/>
</dbReference>
<proteinExistence type="predicted"/>
<feature type="domain" description="Integrase catalytic" evidence="13">
    <location>
        <begin position="836"/>
        <end position="995"/>
    </location>
</feature>
<dbReference type="InterPro" id="IPR041588">
    <property type="entry name" value="Integrase_H2C2"/>
</dbReference>
<dbReference type="FunFam" id="3.30.70.270:FF:000063">
    <property type="entry name" value="Zinc knuckle domaincontaining protein"/>
    <property type="match status" value="1"/>
</dbReference>
<dbReference type="Proteomes" id="UP000838756">
    <property type="component" value="Unassembled WGS sequence"/>
</dbReference>
<evidence type="ECO:0000259" key="13">
    <source>
        <dbReference type="PROSITE" id="PS50994"/>
    </source>
</evidence>
<keyword evidence="8" id="KW-0695">RNA-directed DNA polymerase</keyword>
<evidence type="ECO:0000256" key="7">
    <source>
        <dbReference type="ARBA" id="ARBA00022801"/>
    </source>
</evidence>
<feature type="region of interest" description="Disordered" evidence="10">
    <location>
        <begin position="1107"/>
        <end position="1143"/>
    </location>
</feature>
<dbReference type="PANTHER" id="PTHR37984:SF5">
    <property type="entry name" value="PROTEIN NYNRIN-LIKE"/>
    <property type="match status" value="1"/>
</dbReference>
<dbReference type="PROSITE" id="PS50994">
    <property type="entry name" value="INTEGRASE"/>
    <property type="match status" value="1"/>
</dbReference>
<accession>A0A8S4R1H4</accession>
<dbReference type="Pfam" id="PF00665">
    <property type="entry name" value="rve"/>
    <property type="match status" value="1"/>
</dbReference>
<dbReference type="Pfam" id="PF17917">
    <property type="entry name" value="RT_RNaseH"/>
    <property type="match status" value="1"/>
</dbReference>
<dbReference type="Gene3D" id="4.10.60.10">
    <property type="entry name" value="Zinc finger, CCHC-type"/>
    <property type="match status" value="1"/>
</dbReference>
<dbReference type="InterPro" id="IPR050951">
    <property type="entry name" value="Retrovirus_Pol_polyprotein"/>
</dbReference>
<evidence type="ECO:0000313" key="14">
    <source>
        <dbReference type="EMBL" id="CAH2226641.1"/>
    </source>
</evidence>
<evidence type="ECO:0000256" key="9">
    <source>
        <dbReference type="PROSITE-ProRule" id="PRU00047"/>
    </source>
</evidence>
<keyword evidence="5" id="KW-0540">Nuclease</keyword>
<dbReference type="Gene3D" id="3.30.70.270">
    <property type="match status" value="2"/>
</dbReference>
<dbReference type="InterPro" id="IPR041373">
    <property type="entry name" value="RT_RNaseH"/>
</dbReference>
<dbReference type="EC" id="2.7.7.49" evidence="1"/>
<dbReference type="OrthoDB" id="116216at2759"/>
<reference evidence="14" key="1">
    <citation type="submission" date="2022-03" db="EMBL/GenBank/DDBJ databases">
        <authorList>
            <person name="Lindestad O."/>
        </authorList>
    </citation>
    <scope>NUCLEOTIDE SEQUENCE</scope>
</reference>
<evidence type="ECO:0000259" key="11">
    <source>
        <dbReference type="PROSITE" id="PS50158"/>
    </source>
</evidence>
<feature type="region of interest" description="Disordered" evidence="10">
    <location>
        <begin position="1"/>
        <end position="22"/>
    </location>
</feature>
<evidence type="ECO:0000256" key="3">
    <source>
        <dbReference type="ARBA" id="ARBA00022679"/>
    </source>
</evidence>
<dbReference type="PROSITE" id="PS50878">
    <property type="entry name" value="RT_POL"/>
    <property type="match status" value="1"/>
</dbReference>
<keyword evidence="9" id="KW-0862">Zinc</keyword>
<dbReference type="InterPro" id="IPR043502">
    <property type="entry name" value="DNA/RNA_pol_sf"/>
</dbReference>
<dbReference type="CDD" id="cd09274">
    <property type="entry name" value="RNase_HI_RT_Ty3"/>
    <property type="match status" value="1"/>
</dbReference>
<evidence type="ECO:0000256" key="8">
    <source>
        <dbReference type="ARBA" id="ARBA00022918"/>
    </source>
</evidence>
<dbReference type="AlphaFoldDB" id="A0A8S4R1H4"/>
<evidence type="ECO:0000259" key="12">
    <source>
        <dbReference type="PROSITE" id="PS50878"/>
    </source>
</evidence>
<dbReference type="FunFam" id="1.10.340.70:FF:000001">
    <property type="entry name" value="Retrovirus-related Pol polyprotein from transposon gypsy-like Protein"/>
    <property type="match status" value="1"/>
</dbReference>
<dbReference type="GO" id="GO:0006508">
    <property type="term" value="P:proteolysis"/>
    <property type="evidence" value="ECO:0007669"/>
    <property type="project" value="UniProtKB-KW"/>
</dbReference>
<dbReference type="FunFam" id="3.10.20.370:FF:000001">
    <property type="entry name" value="Retrovirus-related Pol polyprotein from transposon 17.6-like protein"/>
    <property type="match status" value="1"/>
</dbReference>
<dbReference type="Gene3D" id="2.40.70.10">
    <property type="entry name" value="Acid Proteases"/>
    <property type="match status" value="1"/>
</dbReference>
<dbReference type="InterPro" id="IPR021109">
    <property type="entry name" value="Peptidase_aspartic_dom_sf"/>
</dbReference>
<dbReference type="SMART" id="SM00343">
    <property type="entry name" value="ZnF_C2HC"/>
    <property type="match status" value="2"/>
</dbReference>
<dbReference type="Pfam" id="PF17921">
    <property type="entry name" value="Integrase_H2C2"/>
    <property type="match status" value="1"/>
</dbReference>
<feature type="compositionally biased region" description="Basic and acidic residues" evidence="10">
    <location>
        <begin position="1120"/>
        <end position="1134"/>
    </location>
</feature>
<dbReference type="SUPFAM" id="SSF57756">
    <property type="entry name" value="Retrovirus zinc finger-like domains"/>
    <property type="match status" value="1"/>
</dbReference>
<gene>
    <name evidence="14" type="primary">jg24697</name>
    <name evidence="14" type="ORF">PAEG_LOCUS7336</name>
</gene>
<comment type="caution">
    <text evidence="14">The sequence shown here is derived from an EMBL/GenBank/DDBJ whole genome shotgun (WGS) entry which is preliminary data.</text>
</comment>
<dbReference type="InterPro" id="IPR001584">
    <property type="entry name" value="Integrase_cat-core"/>
</dbReference>
<keyword evidence="15" id="KW-1185">Reference proteome</keyword>
<dbReference type="InterPro" id="IPR043128">
    <property type="entry name" value="Rev_trsase/Diguanyl_cyclase"/>
</dbReference>
<dbReference type="PANTHER" id="PTHR37984">
    <property type="entry name" value="PROTEIN CBG26694"/>
    <property type="match status" value="1"/>
</dbReference>
<keyword evidence="7" id="KW-0378">Hydrolase</keyword>
<dbReference type="SUPFAM" id="SSF53098">
    <property type="entry name" value="Ribonuclease H-like"/>
    <property type="match status" value="1"/>
</dbReference>
<dbReference type="SUPFAM" id="SSF56672">
    <property type="entry name" value="DNA/RNA polymerases"/>
    <property type="match status" value="1"/>
</dbReference>
<dbReference type="Pfam" id="PF00078">
    <property type="entry name" value="RVT_1"/>
    <property type="match status" value="1"/>
</dbReference>
<evidence type="ECO:0000256" key="1">
    <source>
        <dbReference type="ARBA" id="ARBA00012493"/>
    </source>
</evidence>
<dbReference type="InterPro" id="IPR000477">
    <property type="entry name" value="RT_dom"/>
</dbReference>
<keyword evidence="9" id="KW-0863">Zinc-finger</keyword>
<evidence type="ECO:0000256" key="5">
    <source>
        <dbReference type="ARBA" id="ARBA00022722"/>
    </source>
</evidence>